<dbReference type="Proteomes" id="UP000031449">
    <property type="component" value="Chromosome"/>
</dbReference>
<feature type="transmembrane region" description="Helical" evidence="1">
    <location>
        <begin position="36"/>
        <end position="59"/>
    </location>
</feature>
<protein>
    <submittedName>
        <fullName evidence="2">Uncharacterized protein</fullName>
    </submittedName>
</protein>
<evidence type="ECO:0000313" key="2">
    <source>
        <dbReference type="EMBL" id="AJD92539.1"/>
    </source>
</evidence>
<keyword evidence="1" id="KW-0812">Transmembrane</keyword>
<feature type="transmembrane region" description="Helical" evidence="1">
    <location>
        <begin position="12"/>
        <end position="30"/>
    </location>
</feature>
<evidence type="ECO:0000256" key="1">
    <source>
        <dbReference type="SAM" id="Phobius"/>
    </source>
</evidence>
<keyword evidence="1" id="KW-0472">Membrane</keyword>
<dbReference type="STRING" id="1508404.JMA_32220"/>
<accession>A0A0B5AX04</accession>
<keyword evidence="3" id="KW-1185">Reference proteome</keyword>
<reference evidence="2 3" key="1">
    <citation type="submission" date="2014-08" db="EMBL/GenBank/DDBJ databases">
        <title>Complete genome of a marine bacteria Jeotgalibacillus malaysiensis.</title>
        <authorList>
            <person name="Yaakop A.S."/>
            <person name="Chan K.-G."/>
            <person name="Goh K.M."/>
        </authorList>
    </citation>
    <scope>NUCLEOTIDE SEQUENCE [LARGE SCALE GENOMIC DNA]</scope>
    <source>
        <strain evidence="2 3">D5</strain>
    </source>
</reference>
<proteinExistence type="predicted"/>
<sequence>MEQNKNKKNNFKHLLGFGLMMFLVITFVDLMNGQEIVWFENIGIPALTIMLIGFFEWAWDSKKYGKK</sequence>
<dbReference type="AlphaFoldDB" id="A0A0B5AX04"/>
<dbReference type="BioCyc" id="JESP1508404:G14D9-12503-MONOMER"/>
<gene>
    <name evidence="2" type="ORF">JMA_32220</name>
</gene>
<dbReference type="KEGG" id="jeo:JMA_32220"/>
<organism evidence="2 3">
    <name type="scientific">Jeotgalibacillus malaysiensis</name>
    <dbReference type="NCBI Taxonomy" id="1508404"/>
    <lineage>
        <taxon>Bacteria</taxon>
        <taxon>Bacillati</taxon>
        <taxon>Bacillota</taxon>
        <taxon>Bacilli</taxon>
        <taxon>Bacillales</taxon>
        <taxon>Caryophanaceae</taxon>
        <taxon>Jeotgalibacillus</taxon>
    </lineage>
</organism>
<evidence type="ECO:0000313" key="3">
    <source>
        <dbReference type="Proteomes" id="UP000031449"/>
    </source>
</evidence>
<dbReference type="EMBL" id="CP009416">
    <property type="protein sequence ID" value="AJD92539.1"/>
    <property type="molecule type" value="Genomic_DNA"/>
</dbReference>
<name>A0A0B5AX04_9BACL</name>
<dbReference type="OrthoDB" id="9904231at2"/>
<keyword evidence="1" id="KW-1133">Transmembrane helix</keyword>
<dbReference type="HOGENOM" id="CLU_2806714_0_0_9"/>